<dbReference type="RefSeq" id="WP_223791812.1">
    <property type="nucleotide sequence ID" value="NZ_JAIOUQ010000009.1"/>
</dbReference>
<gene>
    <name evidence="2" type="ORF">K8N75_09505</name>
</gene>
<dbReference type="AlphaFoldDB" id="A0A8T5UQL0"/>
<name>A0A8T5UQL0_9EURY</name>
<feature type="transmembrane region" description="Helical" evidence="1">
    <location>
        <begin position="6"/>
        <end position="27"/>
    </location>
</feature>
<keyword evidence="1" id="KW-1133">Transmembrane helix</keyword>
<dbReference type="Proteomes" id="UP000825933">
    <property type="component" value="Unassembled WGS sequence"/>
</dbReference>
<protein>
    <submittedName>
        <fullName evidence="2">Uncharacterized protein</fullName>
    </submittedName>
</protein>
<accession>A0A8T5UQL0</accession>
<dbReference type="EMBL" id="JAIOUQ010000009">
    <property type="protein sequence ID" value="MBZ2166272.1"/>
    <property type="molecule type" value="Genomic_DNA"/>
</dbReference>
<organism evidence="2 3">
    <name type="scientific">Methanobacterium spitsbergense</name>
    <dbReference type="NCBI Taxonomy" id="2874285"/>
    <lineage>
        <taxon>Archaea</taxon>
        <taxon>Methanobacteriati</taxon>
        <taxon>Methanobacteriota</taxon>
        <taxon>Methanomada group</taxon>
        <taxon>Methanobacteria</taxon>
        <taxon>Methanobacteriales</taxon>
        <taxon>Methanobacteriaceae</taxon>
        <taxon>Methanobacterium</taxon>
    </lineage>
</organism>
<reference evidence="3" key="1">
    <citation type="journal article" date="2022" name="Microbiol. Resour. Announc.">
        <title>Draft Genome Sequence of a Methanogenic Archaeon from West Spitsbergen Permafrost.</title>
        <authorList>
            <person name="Trubitsyn V."/>
            <person name="Rivkina E."/>
            <person name="Shcherbakova V."/>
        </authorList>
    </citation>
    <scope>NUCLEOTIDE SEQUENCE [LARGE SCALE GENOMIC DNA]</scope>
    <source>
        <strain evidence="3">VT</strain>
    </source>
</reference>
<proteinExistence type="predicted"/>
<keyword evidence="1" id="KW-0472">Membrane</keyword>
<sequence length="65" mass="6665">MGVLKILGIILAMIVVVGVVMWGVTYANSLGSETLKPSGNITGKALIVYDPGWSAATKNGATQMG</sequence>
<comment type="caution">
    <text evidence="2">The sequence shown here is derived from an EMBL/GenBank/DDBJ whole genome shotgun (WGS) entry which is preliminary data.</text>
</comment>
<evidence type="ECO:0000256" key="1">
    <source>
        <dbReference type="SAM" id="Phobius"/>
    </source>
</evidence>
<evidence type="ECO:0000313" key="2">
    <source>
        <dbReference type="EMBL" id="MBZ2166272.1"/>
    </source>
</evidence>
<evidence type="ECO:0000313" key="3">
    <source>
        <dbReference type="Proteomes" id="UP000825933"/>
    </source>
</evidence>
<keyword evidence="1" id="KW-0812">Transmembrane</keyword>
<keyword evidence="3" id="KW-1185">Reference proteome</keyword>